<evidence type="ECO:0000256" key="7">
    <source>
        <dbReference type="RuleBase" id="RU003843"/>
    </source>
</evidence>
<keyword evidence="7" id="KW-0460">Magnesium</keyword>
<keyword evidence="5 7" id="KW-0686">Riboflavin biosynthesis</keyword>
<dbReference type="GO" id="GO:0008686">
    <property type="term" value="F:3,4-dihydroxy-2-butanone-4-phosphate synthase activity"/>
    <property type="evidence" value="ECO:0007669"/>
    <property type="project" value="UniProtKB-EC"/>
</dbReference>
<comment type="similarity">
    <text evidence="7">Belongs to the DHBP synthase family.</text>
</comment>
<comment type="catalytic activity">
    <reaction evidence="7">
        <text>D-ribulose 5-phosphate = (2S)-2-hydroxy-3-oxobutyl phosphate + formate + H(+)</text>
        <dbReference type="Rhea" id="RHEA:18457"/>
        <dbReference type="ChEBI" id="CHEBI:15378"/>
        <dbReference type="ChEBI" id="CHEBI:15740"/>
        <dbReference type="ChEBI" id="CHEBI:58121"/>
        <dbReference type="ChEBI" id="CHEBI:58830"/>
        <dbReference type="EC" id="4.1.99.12"/>
    </reaction>
</comment>
<comment type="caution">
    <text evidence="9">The sequence shown here is derived from an EMBL/GenBank/DDBJ whole genome shotgun (WGS) entry which is preliminary data.</text>
</comment>
<dbReference type="GO" id="GO:0009231">
    <property type="term" value="P:riboflavin biosynthetic process"/>
    <property type="evidence" value="ECO:0007669"/>
    <property type="project" value="UniProtKB-UniPathway"/>
</dbReference>
<dbReference type="SUPFAM" id="SSF55821">
    <property type="entry name" value="YrdC/RibB"/>
    <property type="match status" value="1"/>
</dbReference>
<name>A0A7W9YCA4_9HYPH</name>
<keyword evidence="6 7" id="KW-0479">Metal-binding</keyword>
<accession>A0A7W9YCA4</accession>
<keyword evidence="7 9" id="KW-0456">Lyase</keyword>
<dbReference type="GO" id="GO:0005829">
    <property type="term" value="C:cytosol"/>
    <property type="evidence" value="ECO:0007669"/>
    <property type="project" value="TreeGrafter"/>
</dbReference>
<dbReference type="UniPathway" id="UPA00275">
    <property type="reaction ID" value="UER00399"/>
</dbReference>
<comment type="cofactor">
    <cofactor evidence="7">
        <name>Mg(2+)</name>
        <dbReference type="ChEBI" id="CHEBI:18420"/>
    </cofactor>
    <cofactor evidence="7">
        <name>Mn(2+)</name>
        <dbReference type="ChEBI" id="CHEBI:29035"/>
    </cofactor>
    <text evidence="7">Binds 2 divalent metal cations per subunit. Magnesium or manganese.</text>
</comment>
<dbReference type="PANTHER" id="PTHR21327">
    <property type="entry name" value="GTP CYCLOHYDROLASE II-RELATED"/>
    <property type="match status" value="1"/>
</dbReference>
<dbReference type="GO" id="GO:0046872">
    <property type="term" value="F:metal ion binding"/>
    <property type="evidence" value="ECO:0007669"/>
    <property type="project" value="UniProtKB-KW"/>
</dbReference>
<sequence>MDWEISPASKDLSPPERAESSSIDDAIEIVASGGMVIVVDDHDRENEGDLIASAATITPEIIAFMVNHSTGILCASMSDEHADALALPPMVARNDDPQATAFTVTCDAKASGTGVSAKDRALSFHVLAKPTPDPALLRRPGHIFPLRARRGGVFVRQGHTEAAYDIVRLAGHTPVGVLCELVNPDGSMMSGVRLDEFARKYGLLKVSVGQLIDWRRTNKDI</sequence>
<dbReference type="InterPro" id="IPR017945">
    <property type="entry name" value="DHBP_synth_RibB-like_a/b_dom"/>
</dbReference>
<evidence type="ECO:0000256" key="8">
    <source>
        <dbReference type="SAM" id="MobiDB-lite"/>
    </source>
</evidence>
<evidence type="ECO:0000256" key="1">
    <source>
        <dbReference type="ARBA" id="ARBA00002284"/>
    </source>
</evidence>
<dbReference type="PANTHER" id="PTHR21327:SF18">
    <property type="entry name" value="3,4-DIHYDROXY-2-BUTANONE 4-PHOSPHATE SYNTHASE"/>
    <property type="match status" value="1"/>
</dbReference>
<dbReference type="RefSeq" id="WP_210319706.1">
    <property type="nucleotide sequence ID" value="NZ_BMHW01000009.1"/>
</dbReference>
<keyword evidence="10" id="KW-1185">Reference proteome</keyword>
<evidence type="ECO:0000256" key="3">
    <source>
        <dbReference type="ARBA" id="ARBA00012153"/>
    </source>
</evidence>
<dbReference type="EC" id="4.1.99.12" evidence="3 7"/>
<dbReference type="NCBIfam" id="TIGR00506">
    <property type="entry name" value="ribB"/>
    <property type="match status" value="1"/>
</dbReference>
<evidence type="ECO:0000256" key="6">
    <source>
        <dbReference type="ARBA" id="ARBA00022723"/>
    </source>
</evidence>
<dbReference type="Gene3D" id="3.90.870.10">
    <property type="entry name" value="DHBP synthase"/>
    <property type="match status" value="1"/>
</dbReference>
<dbReference type="Proteomes" id="UP000547879">
    <property type="component" value="Unassembled WGS sequence"/>
</dbReference>
<evidence type="ECO:0000256" key="5">
    <source>
        <dbReference type="ARBA" id="ARBA00022619"/>
    </source>
</evidence>
<keyword evidence="7" id="KW-0464">Manganese</keyword>
<keyword evidence="9" id="KW-0378">Hydrolase</keyword>
<evidence type="ECO:0000313" key="10">
    <source>
        <dbReference type="Proteomes" id="UP000547879"/>
    </source>
</evidence>
<evidence type="ECO:0000313" key="9">
    <source>
        <dbReference type="EMBL" id="MBB6165263.1"/>
    </source>
</evidence>
<gene>
    <name evidence="9" type="ORF">HNQ72_005109</name>
</gene>
<reference evidence="9 10" key="1">
    <citation type="submission" date="2020-08" db="EMBL/GenBank/DDBJ databases">
        <title>Genomic Encyclopedia of Type Strains, Phase IV (KMG-IV): sequencing the most valuable type-strain genomes for metagenomic binning, comparative biology and taxonomic classification.</title>
        <authorList>
            <person name="Goeker M."/>
        </authorList>
    </citation>
    <scope>NUCLEOTIDE SEQUENCE [LARGE SCALE GENOMIC DNA]</scope>
    <source>
        <strain evidence="9 10">DSM 100734</strain>
    </source>
</reference>
<dbReference type="InterPro" id="IPR000422">
    <property type="entry name" value="DHBP_synthase_RibB"/>
</dbReference>
<evidence type="ECO:0000256" key="4">
    <source>
        <dbReference type="ARBA" id="ARBA00018836"/>
    </source>
</evidence>
<comment type="pathway">
    <text evidence="2 7">Cofactor biosynthesis; riboflavin biosynthesis; 2-hydroxy-3-oxobutyl phosphate from D-ribulose 5-phosphate: step 1/1.</text>
</comment>
<dbReference type="Pfam" id="PF00926">
    <property type="entry name" value="DHBP_synthase"/>
    <property type="match status" value="1"/>
</dbReference>
<evidence type="ECO:0000256" key="2">
    <source>
        <dbReference type="ARBA" id="ARBA00004904"/>
    </source>
</evidence>
<feature type="region of interest" description="Disordered" evidence="8">
    <location>
        <begin position="1"/>
        <end position="22"/>
    </location>
</feature>
<dbReference type="AlphaFoldDB" id="A0A7W9YCA4"/>
<organism evidence="9 10">
    <name type="scientific">Rhizobium wenxiniae</name>
    <dbReference type="NCBI Taxonomy" id="1737357"/>
    <lineage>
        <taxon>Bacteria</taxon>
        <taxon>Pseudomonadati</taxon>
        <taxon>Pseudomonadota</taxon>
        <taxon>Alphaproteobacteria</taxon>
        <taxon>Hyphomicrobiales</taxon>
        <taxon>Rhizobiaceae</taxon>
        <taxon>Rhizobium/Agrobacterium group</taxon>
        <taxon>Rhizobium</taxon>
    </lineage>
</organism>
<dbReference type="GO" id="GO:0016787">
    <property type="term" value="F:hydrolase activity"/>
    <property type="evidence" value="ECO:0007669"/>
    <property type="project" value="UniProtKB-KW"/>
</dbReference>
<comment type="subunit">
    <text evidence="7">Homodimer.</text>
</comment>
<comment type="function">
    <text evidence="1 7">Catalyzes the conversion of D-ribulose 5-phosphate to formate and 3,4-dihydroxy-2-butanone 4-phosphate.</text>
</comment>
<proteinExistence type="inferred from homology"/>
<protein>
    <recommendedName>
        <fullName evidence="4 7">3,4-dihydroxy-2-butanone 4-phosphate synthase</fullName>
        <shortName evidence="7">DHBP synthase</shortName>
        <ecNumber evidence="3 7">4.1.99.12</ecNumber>
    </recommendedName>
</protein>
<dbReference type="EMBL" id="JACHEG010000008">
    <property type="protein sequence ID" value="MBB6165263.1"/>
    <property type="molecule type" value="Genomic_DNA"/>
</dbReference>